<organism evidence="1">
    <name type="scientific">Candidatus Kentrum sp. TC</name>
    <dbReference type="NCBI Taxonomy" id="2126339"/>
    <lineage>
        <taxon>Bacteria</taxon>
        <taxon>Pseudomonadati</taxon>
        <taxon>Pseudomonadota</taxon>
        <taxon>Gammaproteobacteria</taxon>
        <taxon>Candidatus Kentrum</taxon>
    </lineage>
</organism>
<dbReference type="EMBL" id="CAADFW010000020">
    <property type="protein sequence ID" value="VFK57800.1"/>
    <property type="molecule type" value="Genomic_DNA"/>
</dbReference>
<reference evidence="1" key="1">
    <citation type="submission" date="2019-02" db="EMBL/GenBank/DDBJ databases">
        <authorList>
            <person name="Gruber-Vodicka R. H."/>
            <person name="Seah K. B. B."/>
        </authorList>
    </citation>
    <scope>NUCLEOTIDE SEQUENCE</scope>
    <source>
        <strain evidence="1">BECK_BZ126</strain>
    </source>
</reference>
<proteinExistence type="predicted"/>
<evidence type="ECO:0008006" key="2">
    <source>
        <dbReference type="Google" id="ProtNLM"/>
    </source>
</evidence>
<sequence>MKGPGNVSPGGITFQPHRRAKRRVSTKHWGMDGLHLEDRRLLPGERVGVFGGFAWRKWCGGGKTRPPGIPAVRCRAAREVVRRLIDSLGYRFVRYADDFVVLCKSRRQAKEALLAVTYCIEKEPGLQLSTENTHISHLSAMSATFSAFTSV</sequence>
<name>A0A450ZVI1_9GAMM</name>
<accession>A0A450ZVI1</accession>
<gene>
    <name evidence="1" type="ORF">BECKTC1821F_GA0114240_102028</name>
</gene>
<protein>
    <recommendedName>
        <fullName evidence="2">Reverse transcriptase (RNA-dependent DNA polymerase)</fullName>
    </recommendedName>
</protein>
<dbReference type="AlphaFoldDB" id="A0A450ZVI1"/>
<evidence type="ECO:0000313" key="1">
    <source>
        <dbReference type="EMBL" id="VFK57800.1"/>
    </source>
</evidence>